<accession>A0ABQ7I2T9</accession>
<keyword evidence="11 14" id="KW-0805">Transcription regulation</keyword>
<dbReference type="PRINTS" id="PR01270">
    <property type="entry name" value="HDASUPER"/>
</dbReference>
<keyword evidence="13 14" id="KW-0539">Nucleus</keyword>
<keyword evidence="8" id="KW-0479">Metal-binding</keyword>
<dbReference type="EC" id="3.5.1.98" evidence="14"/>
<keyword evidence="7" id="KW-0678">Repressor</keyword>
<keyword evidence="10 14" id="KW-0156">Chromatin regulator</keyword>
<dbReference type="InterPro" id="IPR003084">
    <property type="entry name" value="HDAC_I/II"/>
</dbReference>
<evidence type="ECO:0000256" key="9">
    <source>
        <dbReference type="ARBA" id="ARBA00022801"/>
    </source>
</evidence>
<reference evidence="17 18" key="1">
    <citation type="submission" date="2019-01" db="EMBL/GenBank/DDBJ databases">
        <title>Genomes sequencing and comparative genomics of infectious freshwater microsporidia, Cucumispora dikerogammari and Thelohania contejeani.</title>
        <authorList>
            <person name="Cormier A."/>
            <person name="Giraud I."/>
            <person name="Wattier R."/>
            <person name="Teixeira M."/>
            <person name="Grandjean F."/>
            <person name="Rigaud T."/>
            <person name="Cordaux R."/>
        </authorList>
    </citation>
    <scope>NUCLEOTIDE SEQUENCE [LARGE SCALE GENOMIC DNA]</scope>
    <source>
        <strain evidence="17">T1</strain>
        <tissue evidence="17">Spores</tissue>
    </source>
</reference>
<evidence type="ECO:0000256" key="14">
    <source>
        <dbReference type="PIRNR" id="PIRNR037913"/>
    </source>
</evidence>
<comment type="subcellular location">
    <subcellularLocation>
        <location evidence="3">Chromosome</location>
    </subcellularLocation>
    <subcellularLocation>
        <location evidence="4">Cytoplasm</location>
    </subcellularLocation>
    <subcellularLocation>
        <location evidence="2 14">Nucleus</location>
    </subcellularLocation>
</comment>
<evidence type="ECO:0000256" key="6">
    <source>
        <dbReference type="ARBA" id="ARBA00022490"/>
    </source>
</evidence>
<dbReference type="Gene3D" id="3.40.800.20">
    <property type="entry name" value="Histone deacetylase domain"/>
    <property type="match status" value="1"/>
</dbReference>
<keyword evidence="18" id="KW-1185">Reference proteome</keyword>
<dbReference type="InterPro" id="IPR023696">
    <property type="entry name" value="Ureohydrolase_dom_sf"/>
</dbReference>
<dbReference type="PIRSF" id="PIRSF037913">
    <property type="entry name" value="His_deacetylse_1"/>
    <property type="match status" value="1"/>
</dbReference>
<evidence type="ECO:0000256" key="15">
    <source>
        <dbReference type="SAM" id="MobiDB-lite"/>
    </source>
</evidence>
<keyword evidence="9 14" id="KW-0378">Hydrolase</keyword>
<dbReference type="Proteomes" id="UP001516464">
    <property type="component" value="Unassembled WGS sequence"/>
</dbReference>
<feature type="domain" description="Histone deacetylase" evidence="16">
    <location>
        <begin position="2"/>
        <end position="289"/>
    </location>
</feature>
<comment type="catalytic activity">
    <reaction evidence="14">
        <text>N(6)-acetyl-L-lysyl-[histone] + H2O = L-lysyl-[histone] + acetate</text>
        <dbReference type="Rhea" id="RHEA:58196"/>
        <dbReference type="Rhea" id="RHEA-COMP:9845"/>
        <dbReference type="Rhea" id="RHEA-COMP:11338"/>
        <dbReference type="ChEBI" id="CHEBI:15377"/>
        <dbReference type="ChEBI" id="CHEBI:29969"/>
        <dbReference type="ChEBI" id="CHEBI:30089"/>
        <dbReference type="ChEBI" id="CHEBI:61930"/>
        <dbReference type="EC" id="3.5.1.98"/>
    </reaction>
</comment>
<evidence type="ECO:0000256" key="11">
    <source>
        <dbReference type="ARBA" id="ARBA00023015"/>
    </source>
</evidence>
<evidence type="ECO:0000259" key="16">
    <source>
        <dbReference type="Pfam" id="PF00850"/>
    </source>
</evidence>
<protein>
    <recommendedName>
        <fullName evidence="14">Histone deacetylase</fullName>
        <ecNumber evidence="14">3.5.1.98</ecNumber>
    </recommendedName>
</protein>
<dbReference type="CDD" id="cd09991">
    <property type="entry name" value="HDAC_classI"/>
    <property type="match status" value="1"/>
</dbReference>
<dbReference type="PRINTS" id="PR01271">
    <property type="entry name" value="HISDACETLASE"/>
</dbReference>
<dbReference type="EMBL" id="SBIQ01000001">
    <property type="protein sequence ID" value="KAF7684801.1"/>
    <property type="molecule type" value="Genomic_DNA"/>
</dbReference>
<keyword evidence="12 14" id="KW-0804">Transcription</keyword>
<keyword evidence="6" id="KW-0963">Cytoplasm</keyword>
<comment type="cofactor">
    <cofactor evidence="1">
        <name>a divalent metal cation</name>
        <dbReference type="ChEBI" id="CHEBI:60240"/>
    </cofactor>
</comment>
<feature type="region of interest" description="Disordered" evidence="15">
    <location>
        <begin position="361"/>
        <end position="394"/>
    </location>
</feature>
<dbReference type="Pfam" id="PF00850">
    <property type="entry name" value="Hist_deacetyl"/>
    <property type="match status" value="1"/>
</dbReference>
<evidence type="ECO:0000313" key="18">
    <source>
        <dbReference type="Proteomes" id="UP001516464"/>
    </source>
</evidence>
<sequence>MKPLRVAMTHSLLVNYDLLDHMDIFRPSMASFENLTNFHSTDYINFLRSVCPENMEEMNDDLYKYNVGEDCPVFKGLYDYCCSTSGGSLCAAYKLNAGAADIAINWSGGLHHAKRNEASGFCYVNDIVLGILELLKYHERVLYIDIDVHHGDGVEEAFYVTDRVMTVSFHKYGDYFPGTGIISDCGLLKGKNYAVNVPLNDGMNDESYRNIFQPIISKVVEVFRPGVIVFQSGADSLAGDRLGCFNLSHRGHASCIEFVKKLGIPIMVLGGGGYTIKNVSRAWTYETSVILDVDIPENLPFNEYFEHFGPEYKLSIPTSNMVNKNSREYLEEIYQTICENLRNVTPVPSVQMIERPPDFVDEESDEETLWSKFKEESGLETSLTAEDVRQEVEN</sequence>
<dbReference type="PANTHER" id="PTHR10625:SF14">
    <property type="entry name" value="HISTONE DEACETYLASE 8"/>
    <property type="match status" value="1"/>
</dbReference>
<evidence type="ECO:0000256" key="5">
    <source>
        <dbReference type="ARBA" id="ARBA00022454"/>
    </source>
</evidence>
<evidence type="ECO:0000256" key="10">
    <source>
        <dbReference type="ARBA" id="ARBA00022853"/>
    </source>
</evidence>
<comment type="similarity">
    <text evidence="14">Belongs to the histone deacetylase family. HD Type 1 subfamily.</text>
</comment>
<name>A0ABQ7I2T9_9MICR</name>
<evidence type="ECO:0000256" key="7">
    <source>
        <dbReference type="ARBA" id="ARBA00022491"/>
    </source>
</evidence>
<evidence type="ECO:0000256" key="1">
    <source>
        <dbReference type="ARBA" id="ARBA00001968"/>
    </source>
</evidence>
<dbReference type="InterPro" id="IPR023801">
    <property type="entry name" value="His_deacetylse_dom"/>
</dbReference>
<dbReference type="InterPro" id="IPR000286">
    <property type="entry name" value="HDACs"/>
</dbReference>
<evidence type="ECO:0000256" key="8">
    <source>
        <dbReference type="ARBA" id="ARBA00022723"/>
    </source>
</evidence>
<evidence type="ECO:0000256" key="2">
    <source>
        <dbReference type="ARBA" id="ARBA00004123"/>
    </source>
</evidence>
<dbReference type="PANTHER" id="PTHR10625">
    <property type="entry name" value="HISTONE DEACETYLASE HDAC1-RELATED"/>
    <property type="match status" value="1"/>
</dbReference>
<evidence type="ECO:0000256" key="12">
    <source>
        <dbReference type="ARBA" id="ARBA00023163"/>
    </source>
</evidence>
<dbReference type="SUPFAM" id="SSF52768">
    <property type="entry name" value="Arginase/deacetylase"/>
    <property type="match status" value="1"/>
</dbReference>
<evidence type="ECO:0000313" key="17">
    <source>
        <dbReference type="EMBL" id="KAF7684801.1"/>
    </source>
</evidence>
<organism evidence="17 18">
    <name type="scientific">Astathelohania contejeani</name>
    <dbReference type="NCBI Taxonomy" id="164912"/>
    <lineage>
        <taxon>Eukaryota</taxon>
        <taxon>Fungi</taxon>
        <taxon>Fungi incertae sedis</taxon>
        <taxon>Microsporidia</taxon>
        <taxon>Astathelohaniidae</taxon>
        <taxon>Astathelohania</taxon>
    </lineage>
</organism>
<evidence type="ECO:0000256" key="13">
    <source>
        <dbReference type="ARBA" id="ARBA00023242"/>
    </source>
</evidence>
<evidence type="ECO:0000256" key="4">
    <source>
        <dbReference type="ARBA" id="ARBA00004496"/>
    </source>
</evidence>
<evidence type="ECO:0000256" key="3">
    <source>
        <dbReference type="ARBA" id="ARBA00004286"/>
    </source>
</evidence>
<keyword evidence="5" id="KW-0158">Chromosome</keyword>
<comment type="caution">
    <text evidence="17">The sequence shown here is derived from an EMBL/GenBank/DDBJ whole genome shotgun (WGS) entry which is preliminary data.</text>
</comment>
<gene>
    <name evidence="17" type="primary">HDAC1</name>
    <name evidence="17" type="ORF">TCON_0038</name>
</gene>
<proteinExistence type="inferred from homology"/>
<dbReference type="InterPro" id="IPR037138">
    <property type="entry name" value="His_deacetylse_dom_sf"/>
</dbReference>